<dbReference type="InterPro" id="IPR005543">
    <property type="entry name" value="PASTA_dom"/>
</dbReference>
<evidence type="ECO:0000256" key="5">
    <source>
        <dbReference type="ARBA" id="ARBA00022777"/>
    </source>
</evidence>
<evidence type="ECO:0000256" key="2">
    <source>
        <dbReference type="ARBA" id="ARBA00022527"/>
    </source>
</evidence>
<dbReference type="EMBL" id="VFOW01000001">
    <property type="protein sequence ID" value="TQL79095.1"/>
    <property type="molecule type" value="Genomic_DNA"/>
</dbReference>
<feature type="domain" description="PASTA" evidence="11">
    <location>
        <begin position="342"/>
        <end position="409"/>
    </location>
</feature>
<dbReference type="Proteomes" id="UP000317043">
    <property type="component" value="Unassembled WGS sequence"/>
</dbReference>
<sequence>MGDEQAGRDLAVVDPLVGQLVDGRYRVRELIAAGGMARVYRADDERLERRVALKIINGDEANNPRFAEDFANEAKMIARLSHPNVVAVFDQGDHEGLPYVVMEFVSGSTLRDVLNERGHLGVAESVELFDQILAGLAAAHRVGLVHRDVKPENILMTFRDGRSCVKVADFGLAHAVQTGRGSTDTGPILATAAYVPPEVLTGGPVTARCDVYSAGILLFEMLTGMVPFDDADPMTVAWMHVERHVPHPSATRPEVPDSVDAVVKQCTRRQPGQRPPDALSVGRLLRGCDVGSRSTARPLPPRRASRKRLWNLPRPRLSTLVQLTIVTVVLALISAGGWWFADGRFTQAPSLLSQDAAKVARIAADHGMSVTFAEAGFSESVPKSMVLRQEPGPGERIHRNGVITVTVSKGPERYEVPDLLGETLSTAERRLADITLVPEVGQRRWDDASSRGTVISIDPAVGESLRRGSVVRLVISDGPAPATVPDIVGLTERKARQLIEDQGLVLTTVTEPSDDVPKGTVVSQSLVAGTGVAKKTEVTATVSGGPASVKVPDVTGLPRDEAEKLLTEAGFEPDVRMDLAGGDGVVFKQNPEAGGSRPRGSHVVLYCQLERVYEYCGVSGYARVAQAGAWPRRRRQQKHRHSPEHPASNTNTSKEPARTYHAGSR</sequence>
<dbReference type="Pfam" id="PF00069">
    <property type="entry name" value="Pkinase"/>
    <property type="match status" value="1"/>
</dbReference>
<organism evidence="12 13">
    <name type="scientific">Stackebrandtia endophytica</name>
    <dbReference type="NCBI Taxonomy" id="1496996"/>
    <lineage>
        <taxon>Bacteria</taxon>
        <taxon>Bacillati</taxon>
        <taxon>Actinomycetota</taxon>
        <taxon>Actinomycetes</taxon>
        <taxon>Glycomycetales</taxon>
        <taxon>Glycomycetaceae</taxon>
        <taxon>Stackebrandtia</taxon>
    </lineage>
</organism>
<feature type="domain" description="PASTA" evidence="11">
    <location>
        <begin position="410"/>
        <end position="477"/>
    </location>
</feature>
<evidence type="ECO:0000256" key="9">
    <source>
        <dbReference type="SAM" id="MobiDB-lite"/>
    </source>
</evidence>
<dbReference type="InterPro" id="IPR011009">
    <property type="entry name" value="Kinase-like_dom_sf"/>
</dbReference>
<dbReference type="SUPFAM" id="SSF56112">
    <property type="entry name" value="Protein kinase-like (PK-like)"/>
    <property type="match status" value="1"/>
</dbReference>
<evidence type="ECO:0000256" key="6">
    <source>
        <dbReference type="ARBA" id="ARBA00022840"/>
    </source>
</evidence>
<dbReference type="Gene3D" id="1.10.510.10">
    <property type="entry name" value="Transferase(Phosphotransferase) domain 1"/>
    <property type="match status" value="1"/>
</dbReference>
<feature type="domain" description="PASTA" evidence="11">
    <location>
        <begin position="545"/>
        <end position="609"/>
    </location>
</feature>
<dbReference type="SUPFAM" id="SSF54184">
    <property type="entry name" value="Penicillin-binding protein 2x (pbp-2x), c-terminal domain"/>
    <property type="match status" value="2"/>
</dbReference>
<comment type="catalytic activity">
    <reaction evidence="8">
        <text>L-seryl-[protein] + ATP = O-phospho-L-seryl-[protein] + ADP + H(+)</text>
        <dbReference type="Rhea" id="RHEA:17989"/>
        <dbReference type="Rhea" id="RHEA-COMP:9863"/>
        <dbReference type="Rhea" id="RHEA-COMP:11604"/>
        <dbReference type="ChEBI" id="CHEBI:15378"/>
        <dbReference type="ChEBI" id="CHEBI:29999"/>
        <dbReference type="ChEBI" id="CHEBI:30616"/>
        <dbReference type="ChEBI" id="CHEBI:83421"/>
        <dbReference type="ChEBI" id="CHEBI:456216"/>
        <dbReference type="EC" id="2.7.11.1"/>
    </reaction>
</comment>
<evidence type="ECO:0000256" key="3">
    <source>
        <dbReference type="ARBA" id="ARBA00022679"/>
    </source>
</evidence>
<dbReference type="CDD" id="cd14014">
    <property type="entry name" value="STKc_PknB_like"/>
    <property type="match status" value="1"/>
</dbReference>
<evidence type="ECO:0000256" key="4">
    <source>
        <dbReference type="ARBA" id="ARBA00022741"/>
    </source>
</evidence>
<feature type="compositionally biased region" description="Basic residues" evidence="9">
    <location>
        <begin position="631"/>
        <end position="642"/>
    </location>
</feature>
<dbReference type="InterPro" id="IPR008271">
    <property type="entry name" value="Ser/Thr_kinase_AS"/>
</dbReference>
<dbReference type="RefSeq" id="WP_142044145.1">
    <property type="nucleotide sequence ID" value="NZ_JBHTGS010000002.1"/>
</dbReference>
<dbReference type="GO" id="GO:0005524">
    <property type="term" value="F:ATP binding"/>
    <property type="evidence" value="ECO:0007669"/>
    <property type="project" value="UniProtKB-KW"/>
</dbReference>
<name>A0A543B2M7_9ACTN</name>
<dbReference type="Gene3D" id="3.30.200.20">
    <property type="entry name" value="Phosphorylase Kinase, domain 1"/>
    <property type="match status" value="1"/>
</dbReference>
<keyword evidence="6" id="KW-0067">ATP-binding</keyword>
<dbReference type="PANTHER" id="PTHR43289:SF34">
    <property type="entry name" value="SERINE_THREONINE-PROTEIN KINASE YBDM-RELATED"/>
    <property type="match status" value="1"/>
</dbReference>
<accession>A0A543B2M7</accession>
<keyword evidence="4" id="KW-0547">Nucleotide-binding</keyword>
<dbReference type="Pfam" id="PF03793">
    <property type="entry name" value="PASTA"/>
    <property type="match status" value="4"/>
</dbReference>
<evidence type="ECO:0000256" key="8">
    <source>
        <dbReference type="ARBA" id="ARBA00048679"/>
    </source>
</evidence>
<dbReference type="PANTHER" id="PTHR43289">
    <property type="entry name" value="MITOGEN-ACTIVATED PROTEIN KINASE KINASE KINASE 20-RELATED"/>
    <property type="match status" value="1"/>
</dbReference>
<feature type="domain" description="PASTA" evidence="11">
    <location>
        <begin position="478"/>
        <end position="544"/>
    </location>
</feature>
<comment type="caution">
    <text evidence="12">The sequence shown here is derived from an EMBL/GenBank/DDBJ whole genome shotgun (WGS) entry which is preliminary data.</text>
</comment>
<comment type="catalytic activity">
    <reaction evidence="7">
        <text>L-threonyl-[protein] + ATP = O-phospho-L-threonyl-[protein] + ADP + H(+)</text>
        <dbReference type="Rhea" id="RHEA:46608"/>
        <dbReference type="Rhea" id="RHEA-COMP:11060"/>
        <dbReference type="Rhea" id="RHEA-COMP:11605"/>
        <dbReference type="ChEBI" id="CHEBI:15378"/>
        <dbReference type="ChEBI" id="CHEBI:30013"/>
        <dbReference type="ChEBI" id="CHEBI:30616"/>
        <dbReference type="ChEBI" id="CHEBI:61977"/>
        <dbReference type="ChEBI" id="CHEBI:456216"/>
        <dbReference type="EC" id="2.7.11.1"/>
    </reaction>
</comment>
<keyword evidence="2" id="KW-0723">Serine/threonine-protein kinase</keyword>
<dbReference type="GO" id="GO:0004674">
    <property type="term" value="F:protein serine/threonine kinase activity"/>
    <property type="evidence" value="ECO:0007669"/>
    <property type="project" value="UniProtKB-KW"/>
</dbReference>
<dbReference type="EC" id="2.7.11.1" evidence="1"/>
<dbReference type="PROSITE" id="PS00108">
    <property type="entry name" value="PROTEIN_KINASE_ST"/>
    <property type="match status" value="1"/>
</dbReference>
<feature type="domain" description="Protein kinase" evidence="10">
    <location>
        <begin position="25"/>
        <end position="286"/>
    </location>
</feature>
<dbReference type="FunFam" id="3.30.200.20:FF:000035">
    <property type="entry name" value="Serine/threonine protein kinase Stk1"/>
    <property type="match status" value="1"/>
</dbReference>
<evidence type="ECO:0000256" key="1">
    <source>
        <dbReference type="ARBA" id="ARBA00012513"/>
    </source>
</evidence>
<dbReference type="CDD" id="cd06577">
    <property type="entry name" value="PASTA_pknB"/>
    <property type="match status" value="4"/>
</dbReference>
<evidence type="ECO:0000313" key="12">
    <source>
        <dbReference type="EMBL" id="TQL79095.1"/>
    </source>
</evidence>
<dbReference type="OrthoDB" id="9762169at2"/>
<dbReference type="SMART" id="SM00220">
    <property type="entry name" value="S_TKc"/>
    <property type="match status" value="1"/>
</dbReference>
<evidence type="ECO:0000259" key="11">
    <source>
        <dbReference type="PROSITE" id="PS51178"/>
    </source>
</evidence>
<protein>
    <recommendedName>
        <fullName evidence="1">non-specific serine/threonine protein kinase</fullName>
        <ecNumber evidence="1">2.7.11.1</ecNumber>
    </recommendedName>
</protein>
<keyword evidence="13" id="KW-1185">Reference proteome</keyword>
<dbReference type="AlphaFoldDB" id="A0A543B2M7"/>
<evidence type="ECO:0000313" key="13">
    <source>
        <dbReference type="Proteomes" id="UP000317043"/>
    </source>
</evidence>
<dbReference type="SMART" id="SM00740">
    <property type="entry name" value="PASTA"/>
    <property type="match status" value="4"/>
</dbReference>
<evidence type="ECO:0000259" key="10">
    <source>
        <dbReference type="PROSITE" id="PS50011"/>
    </source>
</evidence>
<proteinExistence type="predicted"/>
<keyword evidence="3" id="KW-0808">Transferase</keyword>
<dbReference type="PROSITE" id="PS50011">
    <property type="entry name" value="PROTEIN_KINASE_DOM"/>
    <property type="match status" value="1"/>
</dbReference>
<dbReference type="Gene3D" id="3.30.10.20">
    <property type="match status" value="4"/>
</dbReference>
<feature type="region of interest" description="Disordered" evidence="9">
    <location>
        <begin position="627"/>
        <end position="665"/>
    </location>
</feature>
<keyword evidence="5 12" id="KW-0418">Kinase</keyword>
<dbReference type="PROSITE" id="PS51178">
    <property type="entry name" value="PASTA"/>
    <property type="match status" value="4"/>
</dbReference>
<gene>
    <name evidence="12" type="ORF">FB566_4696</name>
</gene>
<dbReference type="InParanoid" id="A0A543B2M7"/>
<evidence type="ECO:0000256" key="7">
    <source>
        <dbReference type="ARBA" id="ARBA00047899"/>
    </source>
</evidence>
<reference evidence="12 13" key="1">
    <citation type="submission" date="2019-06" db="EMBL/GenBank/DDBJ databases">
        <title>Sequencing the genomes of 1000 actinobacteria strains.</title>
        <authorList>
            <person name="Klenk H.-P."/>
        </authorList>
    </citation>
    <scope>NUCLEOTIDE SEQUENCE [LARGE SCALE GENOMIC DNA]</scope>
    <source>
        <strain evidence="12 13">DSM 45928</strain>
    </source>
</reference>
<dbReference type="InterPro" id="IPR000719">
    <property type="entry name" value="Prot_kinase_dom"/>
</dbReference>